<dbReference type="EMBL" id="JAVRJZ010000007">
    <property type="protein sequence ID" value="KAK2720631.1"/>
    <property type="molecule type" value="Genomic_DNA"/>
</dbReference>
<sequence length="110" mass="11474">NFLSYIIQRQKSTSSQFPQKCTTVNMRMRATLVLSLFVASALAAPKPDGHGHGHHHHHDHGASSSSAYSSVGSLPLATSYSGASQGQYSAPAPVAEAAPVYIPQQQSGGG</sequence>
<keyword evidence="4" id="KW-1185">Reference proteome</keyword>
<feature type="compositionally biased region" description="Low complexity" evidence="1">
    <location>
        <begin position="62"/>
        <end position="72"/>
    </location>
</feature>
<proteinExistence type="predicted"/>
<protein>
    <submittedName>
        <fullName evidence="3">Uncharacterized protein</fullName>
    </submittedName>
</protein>
<comment type="caution">
    <text evidence="3">The sequence shown here is derived from an EMBL/GenBank/DDBJ whole genome shotgun (WGS) entry which is preliminary data.</text>
</comment>
<feature type="chain" id="PRO_5041691867" evidence="2">
    <location>
        <begin position="44"/>
        <end position="110"/>
    </location>
</feature>
<accession>A0AA88IA91</accession>
<evidence type="ECO:0000313" key="3">
    <source>
        <dbReference type="EMBL" id="KAK2720631.1"/>
    </source>
</evidence>
<feature type="signal peptide" evidence="2">
    <location>
        <begin position="1"/>
        <end position="43"/>
    </location>
</feature>
<gene>
    <name evidence="3" type="ORF">QYM36_004505</name>
</gene>
<feature type="non-terminal residue" evidence="3">
    <location>
        <position position="1"/>
    </location>
</feature>
<evidence type="ECO:0000256" key="2">
    <source>
        <dbReference type="SAM" id="SignalP"/>
    </source>
</evidence>
<organism evidence="3 4">
    <name type="scientific">Artemia franciscana</name>
    <name type="common">Brine shrimp</name>
    <name type="synonym">Artemia sanfranciscana</name>
    <dbReference type="NCBI Taxonomy" id="6661"/>
    <lineage>
        <taxon>Eukaryota</taxon>
        <taxon>Metazoa</taxon>
        <taxon>Ecdysozoa</taxon>
        <taxon>Arthropoda</taxon>
        <taxon>Crustacea</taxon>
        <taxon>Branchiopoda</taxon>
        <taxon>Anostraca</taxon>
        <taxon>Artemiidae</taxon>
        <taxon>Artemia</taxon>
    </lineage>
</organism>
<dbReference type="AlphaFoldDB" id="A0AA88IA91"/>
<name>A0AA88IA91_ARTSF</name>
<feature type="region of interest" description="Disordered" evidence="1">
    <location>
        <begin position="45"/>
        <end position="72"/>
    </location>
</feature>
<dbReference type="Proteomes" id="UP001187531">
    <property type="component" value="Unassembled WGS sequence"/>
</dbReference>
<keyword evidence="2" id="KW-0732">Signal</keyword>
<evidence type="ECO:0000256" key="1">
    <source>
        <dbReference type="SAM" id="MobiDB-lite"/>
    </source>
</evidence>
<reference evidence="3" key="1">
    <citation type="submission" date="2023-07" db="EMBL/GenBank/DDBJ databases">
        <title>Chromosome-level genome assembly of Artemia franciscana.</title>
        <authorList>
            <person name="Jo E."/>
        </authorList>
    </citation>
    <scope>NUCLEOTIDE SEQUENCE</scope>
    <source>
        <tissue evidence="3">Whole body</tissue>
    </source>
</reference>
<evidence type="ECO:0000313" key="4">
    <source>
        <dbReference type="Proteomes" id="UP001187531"/>
    </source>
</evidence>